<protein>
    <submittedName>
        <fullName evidence="1">PIN domain protein</fullName>
    </submittedName>
</protein>
<dbReference type="InterPro" id="IPR029060">
    <property type="entry name" value="PIN-like_dom_sf"/>
</dbReference>
<dbReference type="Proteomes" id="UP001597460">
    <property type="component" value="Unassembled WGS sequence"/>
</dbReference>
<dbReference type="RefSeq" id="WP_390300146.1">
    <property type="nucleotide sequence ID" value="NZ_JBHULI010000022.1"/>
</dbReference>
<organism evidence="1 2">
    <name type="scientific">Gracilimonas halophila</name>
    <dbReference type="NCBI Taxonomy" id="1834464"/>
    <lineage>
        <taxon>Bacteria</taxon>
        <taxon>Pseudomonadati</taxon>
        <taxon>Balneolota</taxon>
        <taxon>Balneolia</taxon>
        <taxon>Balneolales</taxon>
        <taxon>Balneolaceae</taxon>
        <taxon>Gracilimonas</taxon>
    </lineage>
</organism>
<dbReference type="Gene3D" id="3.40.50.1010">
    <property type="entry name" value="5'-nuclease"/>
    <property type="match status" value="1"/>
</dbReference>
<keyword evidence="2" id="KW-1185">Reference proteome</keyword>
<comment type="caution">
    <text evidence="1">The sequence shown here is derived from an EMBL/GenBank/DDBJ whole genome shotgun (WGS) entry which is preliminary data.</text>
</comment>
<sequence>MKIYLDNCSFNRPFDDQHQIRIRIEAEAKLYIQSLIEQGKLDLVWSYILEYENSANPYEFRQIVIQKWKDKSKVQVDENKRIVKLAEELTNYDLKAKDALHVACAIEAECEYFITTDDKILNKNNNIKSIEIVSPIDMLDILEV</sequence>
<evidence type="ECO:0000313" key="2">
    <source>
        <dbReference type="Proteomes" id="UP001597460"/>
    </source>
</evidence>
<dbReference type="SUPFAM" id="SSF88723">
    <property type="entry name" value="PIN domain-like"/>
    <property type="match status" value="1"/>
</dbReference>
<dbReference type="EMBL" id="JBHULI010000022">
    <property type="protein sequence ID" value="MFD2532057.1"/>
    <property type="molecule type" value="Genomic_DNA"/>
</dbReference>
<gene>
    <name evidence="1" type="ORF">ACFSVN_06340</name>
</gene>
<proteinExistence type="predicted"/>
<name>A0ABW5JJ44_9BACT</name>
<accession>A0ABW5JJ44</accession>
<reference evidence="2" key="1">
    <citation type="journal article" date="2019" name="Int. J. Syst. Evol. Microbiol.">
        <title>The Global Catalogue of Microorganisms (GCM) 10K type strain sequencing project: providing services to taxonomists for standard genome sequencing and annotation.</title>
        <authorList>
            <consortium name="The Broad Institute Genomics Platform"/>
            <consortium name="The Broad Institute Genome Sequencing Center for Infectious Disease"/>
            <person name="Wu L."/>
            <person name="Ma J."/>
        </authorList>
    </citation>
    <scope>NUCLEOTIDE SEQUENCE [LARGE SCALE GENOMIC DNA]</scope>
    <source>
        <strain evidence="2">KCTC 52042</strain>
    </source>
</reference>
<evidence type="ECO:0000313" key="1">
    <source>
        <dbReference type="EMBL" id="MFD2532057.1"/>
    </source>
</evidence>